<evidence type="ECO:0000313" key="3">
    <source>
        <dbReference type="Proteomes" id="UP000054560"/>
    </source>
</evidence>
<dbReference type="STRING" id="667725.A0A0L0FWA9"/>
<accession>A0A0L0FWA9</accession>
<dbReference type="Gene3D" id="3.30.450.40">
    <property type="match status" value="1"/>
</dbReference>
<evidence type="ECO:0000313" key="2">
    <source>
        <dbReference type="EMBL" id="KNC81110.1"/>
    </source>
</evidence>
<proteinExistence type="predicted"/>
<dbReference type="eggNOG" id="ENOG502S4AT">
    <property type="taxonomic scope" value="Eukaryota"/>
</dbReference>
<dbReference type="RefSeq" id="XP_014155012.1">
    <property type="nucleotide sequence ID" value="XM_014299537.1"/>
</dbReference>
<name>A0A0L0FWA9_9EUKA</name>
<dbReference type="InterPro" id="IPR003018">
    <property type="entry name" value="GAF"/>
</dbReference>
<feature type="domain" description="GAF" evidence="1">
    <location>
        <begin position="44"/>
        <end position="167"/>
    </location>
</feature>
<dbReference type="GeneID" id="25907039"/>
<dbReference type="InterPro" id="IPR029016">
    <property type="entry name" value="GAF-like_dom_sf"/>
</dbReference>
<dbReference type="Pfam" id="PF01590">
    <property type="entry name" value="GAF"/>
    <property type="match status" value="1"/>
</dbReference>
<dbReference type="AlphaFoldDB" id="A0A0L0FWA9"/>
<dbReference type="SUPFAM" id="SSF55781">
    <property type="entry name" value="GAF domain-like"/>
    <property type="match status" value="1"/>
</dbReference>
<dbReference type="PANTHER" id="PTHR43102:SF2">
    <property type="entry name" value="GAF DOMAIN-CONTAINING PROTEIN"/>
    <property type="match status" value="1"/>
</dbReference>
<protein>
    <recommendedName>
        <fullName evidence="1">GAF domain-containing protein</fullName>
    </recommendedName>
</protein>
<sequence>MSGIYSRRLAWSEPDVPVNEKLRSKVIEEYAFDTPPKDNLSCFVQSLASSFATITRCQIVCLSIVKDDKQFFYARRGLDAPETSRSVSFCAHAINKPQEPLIVLNALKDSRFAANPLVLGEPNIKFYYGVPLVNMEGVVLGALCINDKPSQLRPEQEAAFNLMAKMCVCQLELVRIFRLAKFDDDCNRNKRAKTMKHIRTTIEATYHYCRRQIRYCVYTWRAQAPYTMISRRCCGK</sequence>
<gene>
    <name evidence="2" type="ORF">SARC_06535</name>
</gene>
<organism evidence="2 3">
    <name type="scientific">Sphaeroforma arctica JP610</name>
    <dbReference type="NCBI Taxonomy" id="667725"/>
    <lineage>
        <taxon>Eukaryota</taxon>
        <taxon>Ichthyosporea</taxon>
        <taxon>Ichthyophonida</taxon>
        <taxon>Sphaeroforma</taxon>
    </lineage>
</organism>
<reference evidence="2 3" key="1">
    <citation type="submission" date="2011-02" db="EMBL/GenBank/DDBJ databases">
        <title>The Genome Sequence of Sphaeroforma arctica JP610.</title>
        <authorList>
            <consortium name="The Broad Institute Genome Sequencing Platform"/>
            <person name="Russ C."/>
            <person name="Cuomo C."/>
            <person name="Young S.K."/>
            <person name="Zeng Q."/>
            <person name="Gargeya S."/>
            <person name="Alvarado L."/>
            <person name="Berlin A."/>
            <person name="Chapman S.B."/>
            <person name="Chen Z."/>
            <person name="Freedman E."/>
            <person name="Gellesch M."/>
            <person name="Goldberg J."/>
            <person name="Griggs A."/>
            <person name="Gujja S."/>
            <person name="Heilman E."/>
            <person name="Heiman D."/>
            <person name="Howarth C."/>
            <person name="Mehta T."/>
            <person name="Neiman D."/>
            <person name="Pearson M."/>
            <person name="Roberts A."/>
            <person name="Saif S."/>
            <person name="Shea T."/>
            <person name="Shenoy N."/>
            <person name="Sisk P."/>
            <person name="Stolte C."/>
            <person name="Sykes S."/>
            <person name="White J."/>
            <person name="Yandava C."/>
            <person name="Burger G."/>
            <person name="Gray M.W."/>
            <person name="Holland P.W.H."/>
            <person name="King N."/>
            <person name="Lang F.B.F."/>
            <person name="Roger A.J."/>
            <person name="Ruiz-Trillo I."/>
            <person name="Haas B."/>
            <person name="Nusbaum C."/>
            <person name="Birren B."/>
        </authorList>
    </citation>
    <scope>NUCLEOTIDE SEQUENCE [LARGE SCALE GENOMIC DNA]</scope>
    <source>
        <strain evidence="2 3">JP610</strain>
    </source>
</reference>
<dbReference type="EMBL" id="KQ242067">
    <property type="protein sequence ID" value="KNC81110.1"/>
    <property type="molecule type" value="Genomic_DNA"/>
</dbReference>
<evidence type="ECO:0000259" key="1">
    <source>
        <dbReference type="Pfam" id="PF01590"/>
    </source>
</evidence>
<dbReference type="Proteomes" id="UP000054560">
    <property type="component" value="Unassembled WGS sequence"/>
</dbReference>
<dbReference type="PANTHER" id="PTHR43102">
    <property type="entry name" value="SLR1143 PROTEIN"/>
    <property type="match status" value="1"/>
</dbReference>
<dbReference type="OrthoDB" id="303614at2759"/>
<keyword evidence="3" id="KW-1185">Reference proteome</keyword>